<gene>
    <name evidence="1" type="ORF">ACFQS3_18985</name>
</gene>
<name>A0ABW2DCM0_9ACTN</name>
<protein>
    <submittedName>
        <fullName evidence="1">SAM-dependent methyltransferase</fullName>
        <ecNumber evidence="1">2.1.1.-</ecNumber>
    </submittedName>
</protein>
<dbReference type="GO" id="GO:0008168">
    <property type="term" value="F:methyltransferase activity"/>
    <property type="evidence" value="ECO:0007669"/>
    <property type="project" value="UniProtKB-KW"/>
</dbReference>
<dbReference type="Pfam" id="PF04672">
    <property type="entry name" value="Methyltransf_19"/>
    <property type="match status" value="1"/>
</dbReference>
<dbReference type="PIRSF" id="PIRSF017393">
    <property type="entry name" value="MTase_SAV2177"/>
    <property type="match status" value="1"/>
</dbReference>
<evidence type="ECO:0000313" key="1">
    <source>
        <dbReference type="EMBL" id="MFC6959285.1"/>
    </source>
</evidence>
<evidence type="ECO:0000313" key="2">
    <source>
        <dbReference type="Proteomes" id="UP001596470"/>
    </source>
</evidence>
<dbReference type="SUPFAM" id="SSF53335">
    <property type="entry name" value="S-adenosyl-L-methionine-dependent methyltransferases"/>
    <property type="match status" value="1"/>
</dbReference>
<dbReference type="Gene3D" id="3.40.50.150">
    <property type="entry name" value="Vaccinia Virus protein VP39"/>
    <property type="match status" value="1"/>
</dbReference>
<keyword evidence="1" id="KW-0808">Transferase</keyword>
<dbReference type="EMBL" id="JBHSYS010000004">
    <property type="protein sequence ID" value="MFC6959285.1"/>
    <property type="molecule type" value="Genomic_DNA"/>
</dbReference>
<keyword evidence="1" id="KW-0489">Methyltransferase</keyword>
<dbReference type="GO" id="GO:0032259">
    <property type="term" value="P:methylation"/>
    <property type="evidence" value="ECO:0007669"/>
    <property type="project" value="UniProtKB-KW"/>
</dbReference>
<proteinExistence type="predicted"/>
<dbReference type="Proteomes" id="UP001596470">
    <property type="component" value="Unassembled WGS sequence"/>
</dbReference>
<keyword evidence="2" id="KW-1185">Reference proteome</keyword>
<comment type="caution">
    <text evidence="1">The sequence shown here is derived from an EMBL/GenBank/DDBJ whole genome shotgun (WGS) entry which is preliminary data.</text>
</comment>
<dbReference type="RefSeq" id="WP_382345054.1">
    <property type="nucleotide sequence ID" value="NZ_JBHMBP010000001.1"/>
</dbReference>
<organism evidence="1 2">
    <name type="scientific">Glycomyces mayteni</name>
    <dbReference type="NCBI Taxonomy" id="543887"/>
    <lineage>
        <taxon>Bacteria</taxon>
        <taxon>Bacillati</taxon>
        <taxon>Actinomycetota</taxon>
        <taxon>Actinomycetes</taxon>
        <taxon>Glycomycetales</taxon>
        <taxon>Glycomycetaceae</taxon>
        <taxon>Glycomyces</taxon>
    </lineage>
</organism>
<sequence length="275" mass="29661">MHDDHDIELPPGTDTSVPATARVYDALLGGTTNLAVDRAAAEVFAQHIPQARECAKLNRSALIRGVEYLVRTAGIDQILDIGCGLPSAQNTHQVAAGLNPAARVAYVDHDPMVVAHAEMMLADAQGAMVIEADLLDPDYILSRTELRAFLDFDRPVALLLVGMIMQISDEQRPNDIIAALMGALPTGSHLLISSWPDTGEAAQAALSAACIETLGNGWMRPVPVLESHFLGMEMVAPGLEYIPRWFPEDPDRPVRAVADLAPYERTQMAGIARKV</sequence>
<dbReference type="InterPro" id="IPR006764">
    <property type="entry name" value="SAM_dep_MeTrfase_SAV2177_type"/>
</dbReference>
<dbReference type="EC" id="2.1.1.-" evidence="1"/>
<reference evidence="2" key="1">
    <citation type="journal article" date="2019" name="Int. J. Syst. Evol. Microbiol.">
        <title>The Global Catalogue of Microorganisms (GCM) 10K type strain sequencing project: providing services to taxonomists for standard genome sequencing and annotation.</title>
        <authorList>
            <consortium name="The Broad Institute Genomics Platform"/>
            <consortium name="The Broad Institute Genome Sequencing Center for Infectious Disease"/>
            <person name="Wu L."/>
            <person name="Ma J."/>
        </authorList>
    </citation>
    <scope>NUCLEOTIDE SEQUENCE [LARGE SCALE GENOMIC DNA]</scope>
    <source>
        <strain evidence="2">KACC 12634</strain>
    </source>
</reference>
<dbReference type="InterPro" id="IPR029063">
    <property type="entry name" value="SAM-dependent_MTases_sf"/>
</dbReference>
<accession>A0ABW2DCM0</accession>